<evidence type="ECO:0000313" key="3">
    <source>
        <dbReference type="EMBL" id="JAG38601.1"/>
    </source>
</evidence>
<gene>
    <name evidence="3" type="ORF">CM83_2264</name>
</gene>
<feature type="region of interest" description="Disordered" evidence="1">
    <location>
        <begin position="166"/>
        <end position="188"/>
    </location>
</feature>
<dbReference type="AlphaFoldDB" id="A0A0A9Z434"/>
<dbReference type="EMBL" id="GBHO01005003">
    <property type="protein sequence ID" value="JAG38601.1"/>
    <property type="molecule type" value="Transcribed_RNA"/>
</dbReference>
<proteinExistence type="predicted"/>
<evidence type="ECO:0000256" key="1">
    <source>
        <dbReference type="SAM" id="MobiDB-lite"/>
    </source>
</evidence>
<evidence type="ECO:0000256" key="2">
    <source>
        <dbReference type="SAM" id="SignalP"/>
    </source>
</evidence>
<reference evidence="3" key="1">
    <citation type="journal article" date="2014" name="PLoS ONE">
        <title>Transcriptome-Based Identification of ABC Transporters in the Western Tarnished Plant Bug Lygus hesperus.</title>
        <authorList>
            <person name="Hull J.J."/>
            <person name="Chaney K."/>
            <person name="Geib S.M."/>
            <person name="Fabrick J.A."/>
            <person name="Brent C.S."/>
            <person name="Walsh D."/>
            <person name="Lavine L.C."/>
        </authorList>
    </citation>
    <scope>NUCLEOTIDE SEQUENCE</scope>
</reference>
<name>A0A0A9Z434_LYGHE</name>
<feature type="chain" id="PRO_5002055267" evidence="2">
    <location>
        <begin position="28"/>
        <end position="204"/>
    </location>
</feature>
<organism evidence="3">
    <name type="scientific">Lygus hesperus</name>
    <name type="common">Western plant bug</name>
    <dbReference type="NCBI Taxonomy" id="30085"/>
    <lineage>
        <taxon>Eukaryota</taxon>
        <taxon>Metazoa</taxon>
        <taxon>Ecdysozoa</taxon>
        <taxon>Arthropoda</taxon>
        <taxon>Hexapoda</taxon>
        <taxon>Insecta</taxon>
        <taxon>Pterygota</taxon>
        <taxon>Neoptera</taxon>
        <taxon>Paraneoptera</taxon>
        <taxon>Hemiptera</taxon>
        <taxon>Heteroptera</taxon>
        <taxon>Panheteroptera</taxon>
        <taxon>Cimicomorpha</taxon>
        <taxon>Miridae</taxon>
        <taxon>Mirini</taxon>
        <taxon>Lygus</taxon>
    </lineage>
</organism>
<feature type="signal peptide" evidence="2">
    <location>
        <begin position="1"/>
        <end position="27"/>
    </location>
</feature>
<keyword evidence="2" id="KW-0732">Signal</keyword>
<accession>A0A0A9Z434</accession>
<sequence length="204" mass="22094">MWIPQPHRTTVVDLFWWLRWWLIYSPSLTPTLELVSHFHSLHCYYCFPTSALHPVPTSATRLHAWLVGCTSGRLHRTTPPYTSTQTPGTAGGGVSGMVGVRCDVAAALKLPTPSTPPRLFLYHAESIPSPGTYTTTPTTSTQRAGCRSGTAVRSCTTRTTLLGTVSTATQSTQGSTTLSPASSAGRSPARGWCTVLVFDLRVLY</sequence>
<reference evidence="3" key="2">
    <citation type="submission" date="2014-07" db="EMBL/GenBank/DDBJ databases">
        <authorList>
            <person name="Hull J."/>
        </authorList>
    </citation>
    <scope>NUCLEOTIDE SEQUENCE</scope>
</reference>
<protein>
    <submittedName>
        <fullName evidence="3">Uncharacterized protein</fullName>
    </submittedName>
</protein>